<feature type="region of interest" description="Disordered" evidence="1">
    <location>
        <begin position="87"/>
        <end position="133"/>
    </location>
</feature>
<accession>A0A0N0P554</accession>
<dbReference type="SUPFAM" id="SSF46565">
    <property type="entry name" value="Chaperone J-domain"/>
    <property type="match status" value="1"/>
</dbReference>
<proteinExistence type="predicted"/>
<dbReference type="InterPro" id="IPR036869">
    <property type="entry name" value="J_dom_sf"/>
</dbReference>
<dbReference type="SMART" id="SM00271">
    <property type="entry name" value="DnaJ"/>
    <property type="match status" value="1"/>
</dbReference>
<dbReference type="PROSITE" id="PS50076">
    <property type="entry name" value="DNAJ_2"/>
    <property type="match status" value="1"/>
</dbReference>
<dbReference type="EMBL" id="LJSK01000177">
    <property type="protein sequence ID" value="KPI85607.1"/>
    <property type="molecule type" value="Genomic_DNA"/>
</dbReference>
<dbReference type="OrthoDB" id="244432at2759"/>
<feature type="region of interest" description="Disordered" evidence="1">
    <location>
        <begin position="332"/>
        <end position="375"/>
    </location>
</feature>
<evidence type="ECO:0000313" key="3">
    <source>
        <dbReference type="EMBL" id="KPI85607.1"/>
    </source>
</evidence>
<dbReference type="CDD" id="cd06257">
    <property type="entry name" value="DnaJ"/>
    <property type="match status" value="1"/>
</dbReference>
<comment type="caution">
    <text evidence="3">The sequence shown here is derived from an EMBL/GenBank/DDBJ whole genome shotgun (WGS) entry which is preliminary data.</text>
</comment>
<keyword evidence="4" id="KW-1185">Reference proteome</keyword>
<feature type="compositionally biased region" description="Basic residues" evidence="1">
    <location>
        <begin position="111"/>
        <end position="121"/>
    </location>
</feature>
<dbReference type="Gene3D" id="1.10.287.110">
    <property type="entry name" value="DnaJ domain"/>
    <property type="match status" value="1"/>
</dbReference>
<reference evidence="3 4" key="1">
    <citation type="journal article" date="2015" name="PLoS Pathog.">
        <title>Leptomonas seymouri: Adaptations to the Dixenous Life Cycle Analyzed by Genome Sequencing, Transcriptome Profiling and Co-infection with Leishmania donovani.</title>
        <authorList>
            <person name="Kraeva N."/>
            <person name="Butenko A."/>
            <person name="Hlavacova J."/>
            <person name="Kostygov A."/>
            <person name="Myskova J."/>
            <person name="Grybchuk D."/>
            <person name="Lestinova T."/>
            <person name="Votypka J."/>
            <person name="Volf P."/>
            <person name="Opperdoes F."/>
            <person name="Flegontov P."/>
            <person name="Lukes J."/>
            <person name="Yurchenko V."/>
        </authorList>
    </citation>
    <scope>NUCLEOTIDE SEQUENCE [LARGE SCALE GENOMIC DNA]</scope>
    <source>
        <strain evidence="3 4">ATCC 30220</strain>
    </source>
</reference>
<dbReference type="Proteomes" id="UP000038009">
    <property type="component" value="Unassembled WGS sequence"/>
</dbReference>
<evidence type="ECO:0000259" key="2">
    <source>
        <dbReference type="PROSITE" id="PS50076"/>
    </source>
</evidence>
<feature type="region of interest" description="Disordered" evidence="1">
    <location>
        <begin position="271"/>
        <end position="299"/>
    </location>
</feature>
<dbReference type="OMA" id="NRMKVIN"/>
<feature type="domain" description="J" evidence="2">
    <location>
        <begin position="18"/>
        <end position="89"/>
    </location>
</feature>
<name>A0A0N0P554_LEPSE</name>
<evidence type="ECO:0000313" key="4">
    <source>
        <dbReference type="Proteomes" id="UP000038009"/>
    </source>
</evidence>
<gene>
    <name evidence="3" type="ORF">ABL78_5345</name>
</gene>
<sequence length="375" mass="41668">MFSRSCLRLAPAIEDVVAAFKVLGLTYNPRAASASRPGVDDVRRQYREMARLHHPDLGSGDDNRMKVINTAYELIQSSGVLQGAYEPTKQGAESASGPLGSTSDGSATTRFARKAGTRRRRMPDDFASGDDSSWSMKTQLEWQSMVNSADCITEEEMKNPANHPFSHSRFFSFEEDLSIYRMIRGGATVRQVARTLGKPATFVERRLQNAQFKLRVQYVLRQQKRAARSPAPAGKPAASTAASDCFQTAGHSISTPITEPTTRRVLRRSPYEDTSANHHRSPAFTCGGAPSASSTASWFASGSPRKREWEASYPEWRAPRYRHQMTLEEQGRLDGLLRDSPRASSQRGGAAEKLRHGSASKMGRSYENFQRMRPL</sequence>
<dbReference type="InterPro" id="IPR001623">
    <property type="entry name" value="DnaJ_domain"/>
</dbReference>
<dbReference type="VEuPathDB" id="TriTrypDB:Lsey_0177_0150"/>
<feature type="compositionally biased region" description="Basic and acidic residues" evidence="1">
    <location>
        <begin position="332"/>
        <end position="341"/>
    </location>
</feature>
<organism evidence="3 4">
    <name type="scientific">Leptomonas seymouri</name>
    <dbReference type="NCBI Taxonomy" id="5684"/>
    <lineage>
        <taxon>Eukaryota</taxon>
        <taxon>Discoba</taxon>
        <taxon>Euglenozoa</taxon>
        <taxon>Kinetoplastea</taxon>
        <taxon>Metakinetoplastina</taxon>
        <taxon>Trypanosomatida</taxon>
        <taxon>Trypanosomatidae</taxon>
        <taxon>Leishmaniinae</taxon>
        <taxon>Leptomonas</taxon>
    </lineage>
</organism>
<dbReference type="AlphaFoldDB" id="A0A0N0P554"/>
<evidence type="ECO:0000256" key="1">
    <source>
        <dbReference type="SAM" id="MobiDB-lite"/>
    </source>
</evidence>
<protein>
    <recommendedName>
        <fullName evidence="2">J domain-containing protein</fullName>
    </recommendedName>
</protein>